<evidence type="ECO:0000256" key="1">
    <source>
        <dbReference type="SAM" id="SignalP"/>
    </source>
</evidence>
<keyword evidence="1" id="KW-0732">Signal</keyword>
<reference evidence="2 3" key="1">
    <citation type="submission" date="2019-08" db="EMBL/GenBank/DDBJ databases">
        <title>Flavobacterium alkalisoli sp. nov., isolated from rhizosphere soil of Suaeda salsa.</title>
        <authorList>
            <person name="Sun J.-Q."/>
            <person name="Xu L."/>
        </authorList>
    </citation>
    <scope>NUCLEOTIDE SEQUENCE [LARGE SCALE GENOMIC DNA]</scope>
    <source>
        <strain evidence="2 3">XS-5</strain>
    </source>
</reference>
<dbReference type="Proteomes" id="UP000321222">
    <property type="component" value="Chromosome"/>
</dbReference>
<feature type="signal peptide" evidence="1">
    <location>
        <begin position="1"/>
        <end position="28"/>
    </location>
</feature>
<organism evidence="2 3">
    <name type="scientific">Flavobacterium alkalisoli</name>
    <dbReference type="NCBI Taxonomy" id="2602769"/>
    <lineage>
        <taxon>Bacteria</taxon>
        <taxon>Pseudomonadati</taxon>
        <taxon>Bacteroidota</taxon>
        <taxon>Flavobacteriia</taxon>
        <taxon>Flavobacteriales</taxon>
        <taxon>Flavobacteriaceae</taxon>
        <taxon>Flavobacterium</taxon>
    </lineage>
</organism>
<name>A0A5B9FU38_9FLAO</name>
<feature type="chain" id="PRO_5023115007" description="Lipoprotein" evidence="1">
    <location>
        <begin position="29"/>
        <end position="239"/>
    </location>
</feature>
<evidence type="ECO:0000313" key="3">
    <source>
        <dbReference type="Proteomes" id="UP000321222"/>
    </source>
</evidence>
<sequence length="239" mass="25748">MNVLSFFRKSIFTGPLAFILLLSSCSQNGVTEEENVKFSTEFTFKNSQNNNLQFSLLDYYDYIQYGYLRIDGQIVRFAMDTRGGLNYNEVNKLDTNNFVVKGVNGNNLDMYVTLNQDLGSNSTNIITEIDGETYDVAIDGLVDADQVLREIGSGGFNSSSEVVPLGCPPCVVVVVAIVIGGAYCAYKQSQASDSCLAAYQSCVQSGATCSYSFQSSTCGGSCNITSSGPANLSVVAPRN</sequence>
<accession>A0A5B9FU38</accession>
<proteinExistence type="predicted"/>
<dbReference type="KEGG" id="fak:FUA48_01105"/>
<dbReference type="AlphaFoldDB" id="A0A5B9FU38"/>
<protein>
    <recommendedName>
        <fullName evidence="4">Lipoprotein</fullName>
    </recommendedName>
</protein>
<dbReference type="OrthoDB" id="9854541at2"/>
<dbReference type="RefSeq" id="WP_147581720.1">
    <property type="nucleotide sequence ID" value="NZ_CP042831.1"/>
</dbReference>
<dbReference type="EMBL" id="CP042831">
    <property type="protein sequence ID" value="QEE48222.1"/>
    <property type="molecule type" value="Genomic_DNA"/>
</dbReference>
<evidence type="ECO:0008006" key="4">
    <source>
        <dbReference type="Google" id="ProtNLM"/>
    </source>
</evidence>
<evidence type="ECO:0000313" key="2">
    <source>
        <dbReference type="EMBL" id="QEE48222.1"/>
    </source>
</evidence>
<gene>
    <name evidence="2" type="ORF">FUA48_01105</name>
</gene>
<keyword evidence="3" id="KW-1185">Reference proteome</keyword>